<evidence type="ECO:0000313" key="1">
    <source>
        <dbReference type="EMBL" id="GFG78035.1"/>
    </source>
</evidence>
<organism evidence="1 2">
    <name type="scientific">Mycobacterium paragordonae</name>
    <dbReference type="NCBI Taxonomy" id="1389713"/>
    <lineage>
        <taxon>Bacteria</taxon>
        <taxon>Bacillati</taxon>
        <taxon>Actinomycetota</taxon>
        <taxon>Actinomycetes</taxon>
        <taxon>Mycobacteriales</taxon>
        <taxon>Mycobacteriaceae</taxon>
        <taxon>Mycobacterium</taxon>
    </lineage>
</organism>
<name>A0ABQ1C149_9MYCO</name>
<keyword evidence="2" id="KW-1185">Reference proteome</keyword>
<dbReference type="EMBL" id="BLKX01000001">
    <property type="protein sequence ID" value="GFG78035.1"/>
    <property type="molecule type" value="Genomic_DNA"/>
</dbReference>
<dbReference type="Proteomes" id="UP000465240">
    <property type="component" value="Unassembled WGS sequence"/>
</dbReference>
<sequence>MNGGANVLYAEFLDKQIRCEITAHRDHQFAQLAKGSGLALRAVEVGGGIVSRIKVEGRAIDKREKLIVDEERIVQGELALMRLMKELDHHRDLHGARGVECVIGLVGPLRFTAQETEENSDIGGRGKDASFDLTFGAGQ</sequence>
<comment type="caution">
    <text evidence="1">The sequence shown here is derived from an EMBL/GenBank/DDBJ whole genome shotgun (WGS) entry which is preliminary data.</text>
</comment>
<protein>
    <submittedName>
        <fullName evidence="1">Uncharacterized protein</fullName>
    </submittedName>
</protein>
<proteinExistence type="predicted"/>
<accession>A0ABQ1C149</accession>
<gene>
    <name evidence="1" type="ORF">MPRG_13110</name>
</gene>
<reference evidence="1 2" key="1">
    <citation type="journal article" date="2019" name="Emerg. Microbes Infect.">
        <title>Comprehensive subspecies identification of 175 nontuberculous mycobacteria species based on 7547 genomic profiles.</title>
        <authorList>
            <person name="Matsumoto Y."/>
            <person name="Kinjo T."/>
            <person name="Motooka D."/>
            <person name="Nabeya D."/>
            <person name="Jung N."/>
            <person name="Uechi K."/>
            <person name="Horii T."/>
            <person name="Iida T."/>
            <person name="Fujita J."/>
            <person name="Nakamura S."/>
        </authorList>
    </citation>
    <scope>NUCLEOTIDE SEQUENCE [LARGE SCALE GENOMIC DNA]</scope>
    <source>
        <strain evidence="1 2">JCM 18565</strain>
    </source>
</reference>
<evidence type="ECO:0000313" key="2">
    <source>
        <dbReference type="Proteomes" id="UP000465240"/>
    </source>
</evidence>